<name>A0ABX9VRE6_9PROT</name>
<sequence>MPPMSGFFSGRSGGGLAGGLPNGVKLAAIAFLIHQLMKQRGAEAQTPGGVAQHPAGAQHQGGGGLGEILGSLLGGAGGGGTTGGTAGGGLGGLLGGGGAGGLGGLLGGLPGMLGGMRGRGLSQQVDSWVSPNENQPVSAQDLERHFDPQELDEAAREAGTDRASLLEELRQVLPQFVDRMTPNGTLPQPGAEPQGGGGNGDLGNVMNDILRGKR</sequence>
<dbReference type="SUPFAM" id="SSF140804">
    <property type="entry name" value="YidB-like"/>
    <property type="match status" value="1"/>
</dbReference>
<comment type="caution">
    <text evidence="2">The sequence shown here is derived from an EMBL/GenBank/DDBJ whole genome shotgun (WGS) entry which is preliminary data.</text>
</comment>
<dbReference type="EMBL" id="RFLX01000001">
    <property type="protein sequence ID" value="RMI27070.1"/>
    <property type="molecule type" value="Genomic_DNA"/>
</dbReference>
<evidence type="ECO:0000313" key="3">
    <source>
        <dbReference type="Proteomes" id="UP000274097"/>
    </source>
</evidence>
<dbReference type="Proteomes" id="UP000274097">
    <property type="component" value="Unassembled WGS sequence"/>
</dbReference>
<reference evidence="2 3" key="1">
    <citation type="submission" date="2018-10" db="EMBL/GenBank/DDBJ databases">
        <title>Roseomonas sp. nov., isolated from feces of Tibetan antelopes in the Qinghai-Tibet plateau, China.</title>
        <authorList>
            <person name="Tian Z."/>
        </authorList>
    </citation>
    <scope>NUCLEOTIDE SEQUENCE [LARGE SCALE GENOMIC DNA]</scope>
    <source>
        <strain evidence="2 3">Z23</strain>
    </source>
</reference>
<dbReference type="Gene3D" id="1.10.10.690">
    <property type="entry name" value="YidB-like"/>
    <property type="match status" value="1"/>
</dbReference>
<feature type="region of interest" description="Disordered" evidence="1">
    <location>
        <begin position="180"/>
        <end position="214"/>
    </location>
</feature>
<gene>
    <name evidence="2" type="ORF">EBE87_01450</name>
</gene>
<accession>A0ABX9VRE6</accession>
<organism evidence="2 3">
    <name type="scientific">Teichococcus wenyumeiae</name>
    <dbReference type="NCBI Taxonomy" id="2478470"/>
    <lineage>
        <taxon>Bacteria</taxon>
        <taxon>Pseudomonadati</taxon>
        <taxon>Pseudomonadota</taxon>
        <taxon>Alphaproteobacteria</taxon>
        <taxon>Acetobacterales</taxon>
        <taxon>Roseomonadaceae</taxon>
        <taxon>Roseomonas</taxon>
    </lineage>
</organism>
<evidence type="ECO:0000256" key="1">
    <source>
        <dbReference type="SAM" id="MobiDB-lite"/>
    </source>
</evidence>
<proteinExistence type="predicted"/>
<dbReference type="Pfam" id="PF20159">
    <property type="entry name" value="YidB"/>
    <property type="match status" value="1"/>
</dbReference>
<dbReference type="InterPro" id="IPR027405">
    <property type="entry name" value="YidB-like"/>
</dbReference>
<dbReference type="InterPro" id="IPR045372">
    <property type="entry name" value="YidB"/>
</dbReference>
<evidence type="ECO:0000313" key="2">
    <source>
        <dbReference type="EMBL" id="RMI27070.1"/>
    </source>
</evidence>
<keyword evidence="3" id="KW-1185">Reference proteome</keyword>
<protein>
    <submittedName>
        <fullName evidence="2">DUF937 domain-containing protein</fullName>
    </submittedName>
</protein>